<dbReference type="GO" id="GO:0006412">
    <property type="term" value="P:translation"/>
    <property type="evidence" value="ECO:0007669"/>
    <property type="project" value="InterPro"/>
</dbReference>
<name>A0AAD3E4X3_9CHLO</name>
<gene>
    <name evidence="2" type="ORF">Agub_g13942</name>
</gene>
<dbReference type="InterPro" id="IPR005706">
    <property type="entry name" value="Ribosomal_uS2_bac/mit/plastid"/>
</dbReference>
<accession>A0AAD3E4X3</accession>
<dbReference type="GO" id="GO:0005763">
    <property type="term" value="C:mitochondrial small ribosomal subunit"/>
    <property type="evidence" value="ECO:0007669"/>
    <property type="project" value="TreeGrafter"/>
</dbReference>
<dbReference type="Proteomes" id="UP001054857">
    <property type="component" value="Unassembled WGS sequence"/>
</dbReference>
<dbReference type="SUPFAM" id="SSF52313">
    <property type="entry name" value="Ribosomal protein S2"/>
    <property type="match status" value="1"/>
</dbReference>
<dbReference type="GO" id="GO:0003735">
    <property type="term" value="F:structural constituent of ribosome"/>
    <property type="evidence" value="ECO:0007669"/>
    <property type="project" value="InterPro"/>
</dbReference>
<evidence type="ECO:0008006" key="4">
    <source>
        <dbReference type="Google" id="ProtNLM"/>
    </source>
</evidence>
<reference evidence="2 3" key="1">
    <citation type="journal article" date="2021" name="Sci. Rep.">
        <title>Genome sequencing of the multicellular alga Astrephomene provides insights into convergent evolution of germ-soma differentiation.</title>
        <authorList>
            <person name="Yamashita S."/>
            <person name="Yamamoto K."/>
            <person name="Matsuzaki R."/>
            <person name="Suzuki S."/>
            <person name="Yamaguchi H."/>
            <person name="Hirooka S."/>
            <person name="Minakuchi Y."/>
            <person name="Miyagishima S."/>
            <person name="Kawachi M."/>
            <person name="Toyoda A."/>
            <person name="Nozaki H."/>
        </authorList>
    </citation>
    <scope>NUCLEOTIDE SEQUENCE [LARGE SCALE GENOMIC DNA]</scope>
    <source>
        <strain evidence="2 3">NIES-4017</strain>
    </source>
</reference>
<organism evidence="2 3">
    <name type="scientific">Astrephomene gubernaculifera</name>
    <dbReference type="NCBI Taxonomy" id="47775"/>
    <lineage>
        <taxon>Eukaryota</taxon>
        <taxon>Viridiplantae</taxon>
        <taxon>Chlorophyta</taxon>
        <taxon>core chlorophytes</taxon>
        <taxon>Chlorophyceae</taxon>
        <taxon>CS clade</taxon>
        <taxon>Chlamydomonadales</taxon>
        <taxon>Astrephomenaceae</taxon>
        <taxon>Astrephomene</taxon>
    </lineage>
</organism>
<dbReference type="InterPro" id="IPR023591">
    <property type="entry name" value="Ribosomal_uS2_flav_dom_sf"/>
</dbReference>
<comment type="caution">
    <text evidence="2">The sequence shown here is derived from an EMBL/GenBank/DDBJ whole genome shotgun (WGS) entry which is preliminary data.</text>
</comment>
<evidence type="ECO:0000313" key="2">
    <source>
        <dbReference type="EMBL" id="GFR51526.1"/>
    </source>
</evidence>
<dbReference type="AlphaFoldDB" id="A0AAD3E4X3"/>
<dbReference type="PANTHER" id="PTHR12534:SF0">
    <property type="entry name" value="SMALL RIBOSOMAL SUBUNIT PROTEIN US2M"/>
    <property type="match status" value="1"/>
</dbReference>
<protein>
    <recommendedName>
        <fullName evidence="4">Ribosomal protein S2</fullName>
    </recommendedName>
</protein>
<proteinExistence type="predicted"/>
<dbReference type="Gene3D" id="3.40.50.10490">
    <property type="entry name" value="Glucose-6-phosphate isomerase like protein, domain 1"/>
    <property type="match status" value="1"/>
</dbReference>
<evidence type="ECO:0000313" key="3">
    <source>
        <dbReference type="Proteomes" id="UP001054857"/>
    </source>
</evidence>
<feature type="region of interest" description="Disordered" evidence="1">
    <location>
        <begin position="35"/>
        <end position="80"/>
    </location>
</feature>
<feature type="compositionally biased region" description="Low complexity" evidence="1">
    <location>
        <begin position="35"/>
        <end position="47"/>
    </location>
</feature>
<keyword evidence="3" id="KW-1185">Reference proteome</keyword>
<dbReference type="EMBL" id="BMAR01000051">
    <property type="protein sequence ID" value="GFR51526.1"/>
    <property type="molecule type" value="Genomic_DNA"/>
</dbReference>
<sequence length="438" mass="46598">MLARLVALGRPAAFEAVGVSRAVVAAAWEPSTSAIGSQLSGAASSQQRDGGREASTSYGSDREGAWSPLRSSPSCSQRRLHATLASPTAAAVSADATTTAVDVEDAIEDADDPLLGLDMESLMRVIVHPLPLGRVRNPALFSGAAAPVVQLGNESLFFDPTATLSSTMRALYVIRQVLRSDGHVLIVNPNPAMRPLMREAAHLCLNRNVWFWSRDWQSGILSDRKRGVSSVLIPDHCQPNRRLMAKRGLELRNPLCPPGYVAAQRAAAAPTLGGADMQRLLQLARGGRSKELVAKGKESKHVLASLMAARTAEARLLPDGSPPTAGQRGGKTTQLALVVSLDLSYGGEAVREAYERNIPTVSLLNGHSDASCVTFPVYASESHAGYQHFFLEWLLRVVNMPRSPAAAAAREERQQQKREGQAAAKQTVVAAAAAAAAQ</sequence>
<evidence type="ECO:0000256" key="1">
    <source>
        <dbReference type="SAM" id="MobiDB-lite"/>
    </source>
</evidence>
<dbReference type="PANTHER" id="PTHR12534">
    <property type="entry name" value="30S RIBOSOMAL PROTEIN S2 PROKARYOTIC AND ORGANELLAR"/>
    <property type="match status" value="1"/>
</dbReference>